<evidence type="ECO:0000313" key="1">
    <source>
        <dbReference type="EMBL" id="KAH7653906.1"/>
    </source>
</evidence>
<reference evidence="2" key="1">
    <citation type="journal article" date="2022" name="Nat. Commun.">
        <title>Chromosome evolution and the genetic basis of agronomically important traits in greater yam.</title>
        <authorList>
            <person name="Bredeson J.V."/>
            <person name="Lyons J.B."/>
            <person name="Oniyinde I.O."/>
            <person name="Okereke N.R."/>
            <person name="Kolade O."/>
            <person name="Nnabue I."/>
            <person name="Nwadili C.O."/>
            <person name="Hribova E."/>
            <person name="Parker M."/>
            <person name="Nwogha J."/>
            <person name="Shu S."/>
            <person name="Carlson J."/>
            <person name="Kariba R."/>
            <person name="Muthemba S."/>
            <person name="Knop K."/>
            <person name="Barton G.J."/>
            <person name="Sherwood A.V."/>
            <person name="Lopez-Montes A."/>
            <person name="Asiedu R."/>
            <person name="Jamnadass R."/>
            <person name="Muchugi A."/>
            <person name="Goodstein D."/>
            <person name="Egesi C.N."/>
            <person name="Featherston J."/>
            <person name="Asfaw A."/>
            <person name="Simpson G.G."/>
            <person name="Dolezel J."/>
            <person name="Hendre P.S."/>
            <person name="Van Deynze A."/>
            <person name="Kumar P.L."/>
            <person name="Obidiegwu J.E."/>
            <person name="Bhattacharjee R."/>
            <person name="Rokhsar D.S."/>
        </authorList>
    </citation>
    <scope>NUCLEOTIDE SEQUENCE [LARGE SCALE GENOMIC DNA]</scope>
    <source>
        <strain evidence="2">cv. TDa95/00328</strain>
    </source>
</reference>
<comment type="caution">
    <text evidence="1">The sequence shown here is derived from an EMBL/GenBank/DDBJ whole genome shotgun (WGS) entry which is preliminary data.</text>
</comment>
<keyword evidence="2" id="KW-1185">Reference proteome</keyword>
<gene>
    <name evidence="1" type="ORF">IHE45_19G109500</name>
</gene>
<dbReference type="EMBL" id="CM037029">
    <property type="protein sequence ID" value="KAH7653906.1"/>
    <property type="molecule type" value="Genomic_DNA"/>
</dbReference>
<name>A0ACB7U0T4_DIOAL</name>
<proteinExistence type="predicted"/>
<protein>
    <submittedName>
        <fullName evidence="1">NAC domain-containing protein</fullName>
    </submittedName>
</protein>
<dbReference type="Proteomes" id="UP000827976">
    <property type="component" value="Chromosome 19"/>
</dbReference>
<sequence length="386" mass="42975">MGDGCCVFVLLIVLGISLFQGIGFLVSIGWFLIMMCPFVSDSVVLGINALSTDEEIVLFLGGRRVGDPIPATVITEVNPFSIEPWNSPEHILYLYNLDDGQRKKGSNEIRETKDGYWKTMGEVSKISTGSDVMGRKTALEFHIGNPPFGDKTGWMMHEYQTEWKTCQGIRIVQEYSSLCKVFWQSDWRPEHEEQHSFVDADADAEYLEAIMLSLLEENEGNLSPHYDANSTQAVHGQDQRNGAASDNTMVDKDANLDFINEEYIELNDFDHQESSSSSSNSCNSSIMEMDSNEYFDADALLKELTNDNHTNCKFNISASAKSNQIIIKPSPSGSIISSSSNNNNNNNNKEPPKPDKSPSIRQSSGKSGFVGRITKLGKRYCCFASF</sequence>
<accession>A0ACB7U0T4</accession>
<evidence type="ECO:0000313" key="2">
    <source>
        <dbReference type="Proteomes" id="UP000827976"/>
    </source>
</evidence>
<organism evidence="1 2">
    <name type="scientific">Dioscorea alata</name>
    <name type="common">Purple yam</name>
    <dbReference type="NCBI Taxonomy" id="55571"/>
    <lineage>
        <taxon>Eukaryota</taxon>
        <taxon>Viridiplantae</taxon>
        <taxon>Streptophyta</taxon>
        <taxon>Embryophyta</taxon>
        <taxon>Tracheophyta</taxon>
        <taxon>Spermatophyta</taxon>
        <taxon>Magnoliopsida</taxon>
        <taxon>Liliopsida</taxon>
        <taxon>Dioscoreales</taxon>
        <taxon>Dioscoreaceae</taxon>
        <taxon>Dioscorea</taxon>
    </lineage>
</organism>